<proteinExistence type="predicted"/>
<evidence type="ECO:0000313" key="1">
    <source>
        <dbReference type="EMBL" id="CAB4927899.1"/>
    </source>
</evidence>
<gene>
    <name evidence="1" type="ORF">UFOPK3610_01776</name>
</gene>
<reference evidence="1" key="1">
    <citation type="submission" date="2020-05" db="EMBL/GenBank/DDBJ databases">
        <authorList>
            <person name="Chiriac C."/>
            <person name="Salcher M."/>
            <person name="Ghai R."/>
            <person name="Kavagutti S V."/>
        </authorList>
    </citation>
    <scope>NUCLEOTIDE SEQUENCE</scope>
</reference>
<name>A0A6J7IAR2_9ZZZZ</name>
<dbReference type="AlphaFoldDB" id="A0A6J7IAR2"/>
<organism evidence="1">
    <name type="scientific">freshwater metagenome</name>
    <dbReference type="NCBI Taxonomy" id="449393"/>
    <lineage>
        <taxon>unclassified sequences</taxon>
        <taxon>metagenomes</taxon>
        <taxon>ecological metagenomes</taxon>
    </lineage>
</organism>
<protein>
    <submittedName>
        <fullName evidence="1">Unannotated protein</fullName>
    </submittedName>
</protein>
<accession>A0A6J7IAR2</accession>
<dbReference type="EMBL" id="CAFBMR010000112">
    <property type="protein sequence ID" value="CAB4927899.1"/>
    <property type="molecule type" value="Genomic_DNA"/>
</dbReference>
<sequence length="319" mass="34113">MARSRLARTVIIASASTALAAGAGIAMMAPASAHQGPRPPIGAPQWGPIDDPIAALCAQPGWAGGWSGSWQDDDWQIDWAVDPCMDPAGTAQADLEVALADTQATFDDAIAQAKSTYNASIADELAAYREDRASTKSQVARLLIWRGFVAATRDEQRILNRATDAATRDLALDQDAAYEIFDLEVTDETVAAGRSDFRAARTVAEKSKVLALRAVAVTYEEAVDVVVQRLADSLGESGSTAGNARAWKFYRQGLTAARNGRTSAGQEVQAQFRSTMEEAVALLTPGDESYEYDNGIRPVPVPMEHHHGHGFGHGRDSDD</sequence>